<keyword evidence="3" id="KW-1185">Reference proteome</keyword>
<sequence length="73" mass="7846">MSADPAEWLASSREPPRSRASKSTSPRRGSRAPSACGTSHARGRGDDARDRARDLVRAADELLQAPRDVDETG</sequence>
<dbReference type="AlphaFoldDB" id="A0A0F6VZ81"/>
<name>A0A0F6VZ81_9BACT</name>
<feature type="region of interest" description="Disordered" evidence="1">
    <location>
        <begin position="1"/>
        <end position="50"/>
    </location>
</feature>
<evidence type="ECO:0000313" key="2">
    <source>
        <dbReference type="EMBL" id="AKF03386.1"/>
    </source>
</evidence>
<proteinExistence type="predicted"/>
<protein>
    <submittedName>
        <fullName evidence="2">Uncharacterized protein</fullName>
    </submittedName>
</protein>
<dbReference type="Proteomes" id="UP000034883">
    <property type="component" value="Chromosome"/>
</dbReference>
<reference evidence="2 3" key="1">
    <citation type="submission" date="2015-03" db="EMBL/GenBank/DDBJ databases">
        <title>Genome assembly of Sandaracinus amylolyticus DSM 53668.</title>
        <authorList>
            <person name="Sharma G."/>
            <person name="Subramanian S."/>
        </authorList>
    </citation>
    <scope>NUCLEOTIDE SEQUENCE [LARGE SCALE GENOMIC DNA]</scope>
    <source>
        <strain evidence="2 3">DSM 53668</strain>
    </source>
</reference>
<dbReference type="KEGG" id="samy:DB32_000535"/>
<dbReference type="EMBL" id="CP011125">
    <property type="protein sequence ID" value="AKF03386.1"/>
    <property type="molecule type" value="Genomic_DNA"/>
</dbReference>
<organism evidence="2 3">
    <name type="scientific">Sandaracinus amylolyticus</name>
    <dbReference type="NCBI Taxonomy" id="927083"/>
    <lineage>
        <taxon>Bacteria</taxon>
        <taxon>Pseudomonadati</taxon>
        <taxon>Myxococcota</taxon>
        <taxon>Polyangia</taxon>
        <taxon>Polyangiales</taxon>
        <taxon>Sandaracinaceae</taxon>
        <taxon>Sandaracinus</taxon>
    </lineage>
</organism>
<evidence type="ECO:0000256" key="1">
    <source>
        <dbReference type="SAM" id="MobiDB-lite"/>
    </source>
</evidence>
<gene>
    <name evidence="2" type="ORF">DB32_000535</name>
</gene>
<accession>A0A0F6VZ81</accession>
<evidence type="ECO:0000313" key="3">
    <source>
        <dbReference type="Proteomes" id="UP000034883"/>
    </source>
</evidence>